<comment type="caution">
    <text evidence="1">The sequence shown here is derived from an EMBL/GenBank/DDBJ whole genome shotgun (WGS) entry which is preliminary data.</text>
</comment>
<gene>
    <name evidence="1" type="ORF">EZS28_053082</name>
</gene>
<evidence type="ECO:0000313" key="2">
    <source>
        <dbReference type="Proteomes" id="UP000324800"/>
    </source>
</evidence>
<feature type="non-terminal residue" evidence="1">
    <location>
        <position position="64"/>
    </location>
</feature>
<dbReference type="AlphaFoldDB" id="A0A5J4RJD9"/>
<name>A0A5J4RJD9_9EUKA</name>
<organism evidence="1 2">
    <name type="scientific">Streblomastix strix</name>
    <dbReference type="NCBI Taxonomy" id="222440"/>
    <lineage>
        <taxon>Eukaryota</taxon>
        <taxon>Metamonada</taxon>
        <taxon>Preaxostyla</taxon>
        <taxon>Oxymonadida</taxon>
        <taxon>Streblomastigidae</taxon>
        <taxon>Streblomastix</taxon>
    </lineage>
</organism>
<evidence type="ECO:0000313" key="1">
    <source>
        <dbReference type="EMBL" id="KAA6334276.1"/>
    </source>
</evidence>
<reference evidence="1 2" key="1">
    <citation type="submission" date="2019-03" db="EMBL/GenBank/DDBJ databases">
        <title>Single cell metagenomics reveals metabolic interactions within the superorganism composed of flagellate Streblomastix strix and complex community of Bacteroidetes bacteria on its surface.</title>
        <authorList>
            <person name="Treitli S.C."/>
            <person name="Kolisko M."/>
            <person name="Husnik F."/>
            <person name="Keeling P."/>
            <person name="Hampl V."/>
        </authorList>
    </citation>
    <scope>NUCLEOTIDE SEQUENCE [LARGE SCALE GENOMIC DNA]</scope>
    <source>
        <strain evidence="1">ST1C</strain>
    </source>
</reference>
<accession>A0A5J4RJD9</accession>
<sequence>MSQSDPQQKYAMQQKIEKHLQFLQSQFGSAIPFIKDTVLTLAYLQYFFIHFEYNDDLDPEQEQV</sequence>
<dbReference type="Proteomes" id="UP000324800">
    <property type="component" value="Unassembled WGS sequence"/>
</dbReference>
<proteinExistence type="predicted"/>
<protein>
    <submittedName>
        <fullName evidence="1">Uncharacterized protein</fullName>
    </submittedName>
</protein>
<dbReference type="EMBL" id="SNRW01042012">
    <property type="protein sequence ID" value="KAA6334276.1"/>
    <property type="molecule type" value="Genomic_DNA"/>
</dbReference>